<dbReference type="EMBL" id="LR797004">
    <property type="protein sequence ID" value="CAB4180741.1"/>
    <property type="molecule type" value="Genomic_DNA"/>
</dbReference>
<accession>A0A6J5QGW4</accession>
<protein>
    <submittedName>
        <fullName evidence="1">Uncharacterized protein</fullName>
    </submittedName>
</protein>
<proteinExistence type="predicted"/>
<gene>
    <name evidence="1" type="ORF">UFOVP1053_1</name>
</gene>
<name>A0A6J5QGW4_9CAUD</name>
<evidence type="ECO:0000313" key="1">
    <source>
        <dbReference type="EMBL" id="CAB4180741.1"/>
    </source>
</evidence>
<feature type="non-terminal residue" evidence="1">
    <location>
        <position position="1"/>
    </location>
</feature>
<organism evidence="1">
    <name type="scientific">uncultured Caudovirales phage</name>
    <dbReference type="NCBI Taxonomy" id="2100421"/>
    <lineage>
        <taxon>Viruses</taxon>
        <taxon>Duplodnaviria</taxon>
        <taxon>Heunggongvirae</taxon>
        <taxon>Uroviricota</taxon>
        <taxon>Caudoviricetes</taxon>
        <taxon>Peduoviridae</taxon>
        <taxon>Maltschvirus</taxon>
        <taxon>Maltschvirus maltsch</taxon>
    </lineage>
</organism>
<reference evidence="1" key="1">
    <citation type="submission" date="2020-05" db="EMBL/GenBank/DDBJ databases">
        <authorList>
            <person name="Chiriac C."/>
            <person name="Salcher M."/>
            <person name="Ghai R."/>
            <person name="Kavagutti S V."/>
        </authorList>
    </citation>
    <scope>NUCLEOTIDE SEQUENCE</scope>
</reference>
<sequence length="35" mass="3846">ELAAANKRALKFERIAVAYIQTYGPLTFYIGEGNG</sequence>